<keyword evidence="4" id="KW-1185">Reference proteome</keyword>
<evidence type="ECO:0000313" key="3">
    <source>
        <dbReference type="EMBL" id="CAN91133.1"/>
    </source>
</evidence>
<dbReference type="OrthoDB" id="5516002at2"/>
<dbReference type="PANTHER" id="PTHR37938:SF1">
    <property type="entry name" value="BLL0215 PROTEIN"/>
    <property type="match status" value="1"/>
</dbReference>
<feature type="domain" description="YdbS-like PH" evidence="2">
    <location>
        <begin position="105"/>
        <end position="178"/>
    </location>
</feature>
<dbReference type="HOGENOM" id="CLU_1395502_0_0_7"/>
<keyword evidence="1" id="KW-0472">Membrane</keyword>
<gene>
    <name evidence="3" type="ordered locus">sce0976</name>
</gene>
<reference evidence="3 4" key="1">
    <citation type="journal article" date="2007" name="Nat. Biotechnol.">
        <title>Complete genome sequence of the myxobacterium Sorangium cellulosum.</title>
        <authorList>
            <person name="Schneiker S."/>
            <person name="Perlova O."/>
            <person name="Kaiser O."/>
            <person name="Gerth K."/>
            <person name="Alici A."/>
            <person name="Altmeyer M.O."/>
            <person name="Bartels D."/>
            <person name="Bekel T."/>
            <person name="Beyer S."/>
            <person name="Bode E."/>
            <person name="Bode H.B."/>
            <person name="Bolten C.J."/>
            <person name="Choudhuri J.V."/>
            <person name="Doss S."/>
            <person name="Elnakady Y.A."/>
            <person name="Frank B."/>
            <person name="Gaigalat L."/>
            <person name="Goesmann A."/>
            <person name="Groeger C."/>
            <person name="Gross F."/>
            <person name="Jelsbak L."/>
            <person name="Jelsbak L."/>
            <person name="Kalinowski J."/>
            <person name="Kegler C."/>
            <person name="Knauber T."/>
            <person name="Konietzny S."/>
            <person name="Kopp M."/>
            <person name="Krause L."/>
            <person name="Krug D."/>
            <person name="Linke B."/>
            <person name="Mahmud T."/>
            <person name="Martinez-Arias R."/>
            <person name="McHardy A.C."/>
            <person name="Merai M."/>
            <person name="Meyer F."/>
            <person name="Mormann S."/>
            <person name="Munoz-Dorado J."/>
            <person name="Perez J."/>
            <person name="Pradella S."/>
            <person name="Rachid S."/>
            <person name="Raddatz G."/>
            <person name="Rosenau F."/>
            <person name="Rueckert C."/>
            <person name="Sasse F."/>
            <person name="Scharfe M."/>
            <person name="Schuster S.C."/>
            <person name="Suen G."/>
            <person name="Treuner-Lange A."/>
            <person name="Velicer G.J."/>
            <person name="Vorholter F.-J."/>
            <person name="Weissman K.J."/>
            <person name="Welch R.D."/>
            <person name="Wenzel S.C."/>
            <person name="Whitworth D.E."/>
            <person name="Wilhelm S."/>
            <person name="Wittmann C."/>
            <person name="Bloecker H."/>
            <person name="Puehler A."/>
            <person name="Mueller R."/>
        </authorList>
    </citation>
    <scope>NUCLEOTIDE SEQUENCE [LARGE SCALE GENOMIC DNA]</scope>
    <source>
        <strain evidence="4">So ce56</strain>
    </source>
</reference>
<keyword evidence="1" id="KW-1133">Transmembrane helix</keyword>
<dbReference type="eggNOG" id="COG3428">
    <property type="taxonomic scope" value="Bacteria"/>
</dbReference>
<evidence type="ECO:0000256" key="1">
    <source>
        <dbReference type="SAM" id="Phobius"/>
    </source>
</evidence>
<proteinExistence type="predicted"/>
<feature type="transmembrane region" description="Helical" evidence="1">
    <location>
        <begin position="77"/>
        <end position="99"/>
    </location>
</feature>
<dbReference type="BioCyc" id="SCEL448385:SCE_RS05090-MONOMER"/>
<dbReference type="InterPro" id="IPR005182">
    <property type="entry name" value="YdbS-like_PH"/>
</dbReference>
<dbReference type="EMBL" id="AM746676">
    <property type="protein sequence ID" value="CAN91133.1"/>
    <property type="molecule type" value="Genomic_DNA"/>
</dbReference>
<evidence type="ECO:0000313" key="4">
    <source>
        <dbReference type="Proteomes" id="UP000002139"/>
    </source>
</evidence>
<dbReference type="STRING" id="448385.sce0976"/>
<dbReference type="RefSeq" id="WP_012233610.1">
    <property type="nucleotide sequence ID" value="NC_010162.1"/>
</dbReference>
<dbReference type="Proteomes" id="UP000002139">
    <property type="component" value="Chromosome"/>
</dbReference>
<evidence type="ECO:0000259" key="2">
    <source>
        <dbReference type="Pfam" id="PF03703"/>
    </source>
</evidence>
<organism evidence="3 4">
    <name type="scientific">Sorangium cellulosum (strain So ce56)</name>
    <name type="common">Polyangium cellulosum (strain So ce56)</name>
    <dbReference type="NCBI Taxonomy" id="448385"/>
    <lineage>
        <taxon>Bacteria</taxon>
        <taxon>Pseudomonadati</taxon>
        <taxon>Myxococcota</taxon>
        <taxon>Polyangia</taxon>
        <taxon>Polyangiales</taxon>
        <taxon>Polyangiaceae</taxon>
        <taxon>Sorangium</taxon>
    </lineage>
</organism>
<accession>A9EUV0</accession>
<protein>
    <recommendedName>
        <fullName evidence="2">YdbS-like PH domain-containing protein</fullName>
    </recommendedName>
</protein>
<keyword evidence="1" id="KW-0812">Transmembrane</keyword>
<dbReference type="KEGG" id="scl:sce0976"/>
<dbReference type="PANTHER" id="PTHR37938">
    <property type="entry name" value="BLL0215 PROTEIN"/>
    <property type="match status" value="1"/>
</dbReference>
<sequence length="197" mass="21579">MKPCPFCAEQIQDAAIKCRFCGSMLDERASAAAAPAAPLAPAAPAGGALAHAGGALAPAPGAARVLFEGTPSWKAWFWSYVAASVLSLVLVGLIWLGILHWKRKSLRYKITDRTIDYEAGLLTRRIETLQLWRVLDIDLRQTFMQRLLDVAEIRVFTKDASDPELVIRGLPASRELFEALKNAAELARQQRVLGVVQ</sequence>
<name>A9EUV0_SORC5</name>
<dbReference type="Pfam" id="PF03703">
    <property type="entry name" value="bPH_2"/>
    <property type="match status" value="1"/>
</dbReference>
<dbReference type="AlphaFoldDB" id="A9EUV0"/>